<feature type="transmembrane region" description="Helical" evidence="4">
    <location>
        <begin position="194"/>
        <end position="211"/>
    </location>
</feature>
<gene>
    <name evidence="8" type="ORF">JCM21714_51</name>
</gene>
<dbReference type="Gene3D" id="1.10.3210.10">
    <property type="entry name" value="Hypothetical protein af1432"/>
    <property type="match status" value="1"/>
</dbReference>
<name>W4VED4_9BACI</name>
<dbReference type="eggNOG" id="COG2206">
    <property type="taxonomic scope" value="Bacteria"/>
</dbReference>
<keyword evidence="4" id="KW-1133">Transmembrane helix</keyword>
<dbReference type="GO" id="GO:0005886">
    <property type="term" value="C:plasma membrane"/>
    <property type="evidence" value="ECO:0007669"/>
    <property type="project" value="UniProtKB-SubCell"/>
</dbReference>
<dbReference type="Pfam" id="PF13487">
    <property type="entry name" value="HD_5"/>
    <property type="match status" value="1"/>
</dbReference>
<accession>W4VED4</accession>
<feature type="transmembrane region" description="Helical" evidence="4">
    <location>
        <begin position="108"/>
        <end position="126"/>
    </location>
</feature>
<dbReference type="CDD" id="cd00077">
    <property type="entry name" value="HDc"/>
    <property type="match status" value="1"/>
</dbReference>
<dbReference type="CDD" id="cd06225">
    <property type="entry name" value="HAMP"/>
    <property type="match status" value="1"/>
</dbReference>
<evidence type="ECO:0000259" key="7">
    <source>
        <dbReference type="PROSITE" id="PS51832"/>
    </source>
</evidence>
<dbReference type="Proteomes" id="UP000019102">
    <property type="component" value="Unassembled WGS sequence"/>
</dbReference>
<dbReference type="RefSeq" id="WP_035720768.1">
    <property type="nucleotide sequence ID" value="NZ_BAVS01000001.1"/>
</dbReference>
<dbReference type="InterPro" id="IPR003660">
    <property type="entry name" value="HAMP_dom"/>
</dbReference>
<proteinExistence type="predicted"/>
<evidence type="ECO:0000259" key="6">
    <source>
        <dbReference type="PROSITE" id="PS51831"/>
    </source>
</evidence>
<keyword evidence="4" id="KW-0812">Transmembrane</keyword>
<evidence type="ECO:0000256" key="2">
    <source>
        <dbReference type="ARBA" id="ARBA00022475"/>
    </source>
</evidence>
<evidence type="ECO:0000256" key="1">
    <source>
        <dbReference type="ARBA" id="ARBA00004236"/>
    </source>
</evidence>
<feature type="domain" description="HAMP" evidence="5">
    <location>
        <begin position="252"/>
        <end position="303"/>
    </location>
</feature>
<feature type="transmembrane region" description="Helical" evidence="4">
    <location>
        <begin position="12"/>
        <end position="36"/>
    </location>
</feature>
<dbReference type="InterPro" id="IPR037522">
    <property type="entry name" value="HD_GYP_dom"/>
</dbReference>
<dbReference type="Gene3D" id="6.10.340.10">
    <property type="match status" value="1"/>
</dbReference>
<protein>
    <submittedName>
        <fullName evidence="8">HAMP domain/GAF domain/HD domain protein</fullName>
    </submittedName>
</protein>
<keyword evidence="2" id="KW-1003">Cell membrane</keyword>
<feature type="transmembrane region" description="Helical" evidence="4">
    <location>
        <begin position="42"/>
        <end position="59"/>
    </location>
</feature>
<dbReference type="SMART" id="SM00304">
    <property type="entry name" value="HAMP"/>
    <property type="match status" value="1"/>
</dbReference>
<dbReference type="PANTHER" id="PTHR43155">
    <property type="entry name" value="CYCLIC DI-GMP PHOSPHODIESTERASE PA4108-RELATED"/>
    <property type="match status" value="1"/>
</dbReference>
<dbReference type="OrthoDB" id="9759601at2"/>
<evidence type="ECO:0000313" key="8">
    <source>
        <dbReference type="EMBL" id="GAE91114.1"/>
    </source>
</evidence>
<sequence>MIIYQSFIKILLRNYIIGSLLAVLGVGGVFIFHTLSLSQKDIIILTAILLFSLIIMFTVEYRQFTKDIQPIKAIFSQSQLSYSTIQEGFETANKFPIFAMKRIFGPHLLGLSIPAILLTNILIYTGDLTIPAYYILLAVIGAILVAGMHALIEFFLTTTAVQSVMKEIVKLAEEKYNKKLSLEGRIVISLKRKFQISSIFIGIFPLLLFGLASQIRFQEISNGTLGEYWEWAIVVMVINIVFAIVASYLLYKGIEQPIEQLKDDMRSVQSGSLKKTDEIYSDEFSRLTLGFNQMVDGIKERDQLNINLSESLITTLAAALDAKDSYTAGHTERVAMFSVEIAKRANLDELQISNLRKSALLHDIGKIGIPDKILLKDGKLTDEEFAEIKKHPIYGYEILKQVTPISSIKPYLNGVRHHHERYDGKGYPDQLKGNDIPLFGRIMAVADAFDAMTSDRPYRKGFTQEKAIAILKDGKGTQWDEEFVELFLDYLKV</sequence>
<feature type="domain" description="HD" evidence="6">
    <location>
        <begin position="327"/>
        <end position="452"/>
    </location>
</feature>
<dbReference type="PANTHER" id="PTHR43155:SF2">
    <property type="entry name" value="CYCLIC DI-GMP PHOSPHODIESTERASE PA4108"/>
    <property type="match status" value="1"/>
</dbReference>
<organism evidence="8 9">
    <name type="scientific">Gracilibacillus boraciitolerans JCM 21714</name>
    <dbReference type="NCBI Taxonomy" id="1298598"/>
    <lineage>
        <taxon>Bacteria</taxon>
        <taxon>Bacillati</taxon>
        <taxon>Bacillota</taxon>
        <taxon>Bacilli</taxon>
        <taxon>Bacillales</taxon>
        <taxon>Bacillaceae</taxon>
        <taxon>Gracilibacillus</taxon>
    </lineage>
</organism>
<feature type="transmembrane region" description="Helical" evidence="4">
    <location>
        <begin position="231"/>
        <end position="251"/>
    </location>
</feature>
<comment type="caution">
    <text evidence="8">The sequence shown here is derived from an EMBL/GenBank/DDBJ whole genome shotgun (WGS) entry which is preliminary data.</text>
</comment>
<dbReference type="InterPro" id="IPR003607">
    <property type="entry name" value="HD/PDEase_dom"/>
</dbReference>
<comment type="subcellular location">
    <subcellularLocation>
        <location evidence="1">Cell membrane</location>
    </subcellularLocation>
</comment>
<dbReference type="PROSITE" id="PS50885">
    <property type="entry name" value="HAMP"/>
    <property type="match status" value="1"/>
</dbReference>
<dbReference type="GO" id="GO:0007165">
    <property type="term" value="P:signal transduction"/>
    <property type="evidence" value="ECO:0007669"/>
    <property type="project" value="InterPro"/>
</dbReference>
<feature type="domain" description="HD-GYP" evidence="7">
    <location>
        <begin position="305"/>
        <end position="493"/>
    </location>
</feature>
<reference evidence="8 9" key="1">
    <citation type="journal article" date="2014" name="Genome Announc.">
        <title>Draft Genome Sequence of the Boron-Tolerant and Moderately Halotolerant Bacterium Gracilibacillus boraciitolerans JCM 21714T.</title>
        <authorList>
            <person name="Ahmed I."/>
            <person name="Oshima K."/>
            <person name="Suda W."/>
            <person name="Kitamura K."/>
            <person name="Iida T."/>
            <person name="Ohmori Y."/>
            <person name="Fujiwara T."/>
            <person name="Hattori M."/>
            <person name="Ohkuma M."/>
        </authorList>
    </citation>
    <scope>NUCLEOTIDE SEQUENCE [LARGE SCALE GENOMIC DNA]</scope>
    <source>
        <strain evidence="8 9">JCM 21714</strain>
    </source>
</reference>
<keyword evidence="3 4" id="KW-0472">Membrane</keyword>
<dbReference type="EMBL" id="BAVS01000001">
    <property type="protein sequence ID" value="GAE91114.1"/>
    <property type="molecule type" value="Genomic_DNA"/>
</dbReference>
<dbReference type="InterPro" id="IPR006674">
    <property type="entry name" value="HD_domain"/>
</dbReference>
<dbReference type="PROSITE" id="PS51831">
    <property type="entry name" value="HD"/>
    <property type="match status" value="1"/>
</dbReference>
<evidence type="ECO:0000259" key="5">
    <source>
        <dbReference type="PROSITE" id="PS50885"/>
    </source>
</evidence>
<dbReference type="AlphaFoldDB" id="W4VED4"/>
<dbReference type="SMART" id="SM00471">
    <property type="entry name" value="HDc"/>
    <property type="match status" value="1"/>
</dbReference>
<feature type="transmembrane region" description="Helical" evidence="4">
    <location>
        <begin position="132"/>
        <end position="156"/>
    </location>
</feature>
<evidence type="ECO:0000256" key="4">
    <source>
        <dbReference type="SAM" id="Phobius"/>
    </source>
</evidence>
<evidence type="ECO:0000313" key="9">
    <source>
        <dbReference type="Proteomes" id="UP000019102"/>
    </source>
</evidence>
<evidence type="ECO:0000256" key="3">
    <source>
        <dbReference type="ARBA" id="ARBA00023136"/>
    </source>
</evidence>
<dbReference type="SUPFAM" id="SSF109604">
    <property type="entry name" value="HD-domain/PDEase-like"/>
    <property type="match status" value="1"/>
</dbReference>
<dbReference type="STRING" id="1298598.JCM21714_51"/>
<keyword evidence="9" id="KW-1185">Reference proteome</keyword>
<dbReference type="PROSITE" id="PS51832">
    <property type="entry name" value="HD_GYP"/>
    <property type="match status" value="1"/>
</dbReference>